<reference evidence="2" key="1">
    <citation type="submission" date="2025-08" db="UniProtKB">
        <authorList>
            <consortium name="RefSeq"/>
        </authorList>
    </citation>
    <scope>IDENTIFICATION</scope>
</reference>
<organism evidence="1 2">
    <name type="scientific">Galendromus occidentalis</name>
    <name type="common">western predatory mite</name>
    <dbReference type="NCBI Taxonomy" id="34638"/>
    <lineage>
        <taxon>Eukaryota</taxon>
        <taxon>Metazoa</taxon>
        <taxon>Ecdysozoa</taxon>
        <taxon>Arthropoda</taxon>
        <taxon>Chelicerata</taxon>
        <taxon>Arachnida</taxon>
        <taxon>Acari</taxon>
        <taxon>Parasitiformes</taxon>
        <taxon>Mesostigmata</taxon>
        <taxon>Gamasina</taxon>
        <taxon>Phytoseioidea</taxon>
        <taxon>Phytoseiidae</taxon>
        <taxon>Typhlodrominae</taxon>
        <taxon>Galendromus</taxon>
    </lineage>
</organism>
<protein>
    <submittedName>
        <fullName evidence="2">Uncharacterized protein LOC100898114</fullName>
    </submittedName>
</protein>
<accession>A0AAJ6QR88</accession>
<evidence type="ECO:0000313" key="2">
    <source>
        <dbReference type="RefSeq" id="XP_003741260.1"/>
    </source>
</evidence>
<dbReference type="RefSeq" id="XP_003741260.1">
    <property type="nucleotide sequence ID" value="XM_003741212.1"/>
</dbReference>
<evidence type="ECO:0000313" key="1">
    <source>
        <dbReference type="Proteomes" id="UP000694867"/>
    </source>
</evidence>
<gene>
    <name evidence="2" type="primary">LOC100898114</name>
</gene>
<proteinExistence type="predicted"/>
<sequence length="334" mass="39017">MLLYNLHTVLSISQSGKPFTLRTVFVEFVRFFRVSSVTLTFILTLRGDLITKYEELSRRGRRNPSRLLKNFRIYVYAGFSLSSLLQIISNDRHLQDNPENYLASHFYGLSVREESFFRSSNAFRFYVFVDYLLLSLQELYLYRVMCLFCDLAFRLSENIRELRGEVYFRNDSVFCDITSTHRLCQGMNMDFSELLATWCAVAMMTVIGFIQTCIEAFQSVSQSVVARVLASPSTLLVSIWFCLFCCVAKKPYQEASLFRDVLNELNRRARVEIREEILYLKLMYRLCDGERFTIKVWRTVAFSNNFLSRTFPNILMFGVTLHQVANEKSRLGGV</sequence>
<dbReference type="GeneID" id="100898114"/>
<keyword evidence="1" id="KW-1185">Reference proteome</keyword>
<name>A0AAJ6QR88_9ACAR</name>
<dbReference type="KEGG" id="goe:100898114"/>
<dbReference type="Proteomes" id="UP000694867">
    <property type="component" value="Unplaced"/>
</dbReference>
<dbReference type="AlphaFoldDB" id="A0AAJ6QR88"/>